<accession>A0A1G9VAV6</accession>
<dbReference type="STRING" id="996166.SAMN05192554_10610"/>
<name>A0A1G9VAV6_9EURY</name>
<evidence type="ECO:0000313" key="4">
    <source>
        <dbReference type="Proteomes" id="UP000199370"/>
    </source>
</evidence>
<sequence>MYAYYWQKDTHTGGKHRVTRGGTRIRALVADNYRTLLVVCLVASAVAGVVAADAVQPQSTTVTDERTLYEPSAAVSHGADVVTKTPVYDRERLENRPVYFANVSPVISGTVTVGHQGDATLNTTVETAVVLRAVGESDGSGAGDGQRTETTVYWERTVARNTTSATLDGGEQLRVPYAVNATALFDRVDAIQRALDSSAGETQVFLLATVHRRGQVAGRTVDQSEELRVRFTGDGTAVRVEPTGLDASPVTVTERRRVTERPDGPVVAASLVGTGAVWLLTFALVSVGVAVRYRDVRIEPTAPERARAQFESEREEFSEWITVGAVPDAVRSRTVVEVDSLTGLVDVAIDTDSRVIESGDDGRFYVPDGELCYVYDPPPEPTAGDVLAPEDVEAPDETERTFEFPDSDSDGSVLPADGTRNDDSDDDTGAGTATAAAGPAGAGDDEPTVAPEEDD</sequence>
<protein>
    <recommendedName>
        <fullName evidence="5">DUF5305 domain-containing protein</fullName>
    </recommendedName>
</protein>
<feature type="transmembrane region" description="Helical" evidence="2">
    <location>
        <begin position="266"/>
        <end position="291"/>
    </location>
</feature>
<evidence type="ECO:0000313" key="3">
    <source>
        <dbReference type="EMBL" id="SDM69332.1"/>
    </source>
</evidence>
<gene>
    <name evidence="3" type="ORF">SAMN05192554_10610</name>
</gene>
<evidence type="ECO:0000256" key="2">
    <source>
        <dbReference type="SAM" id="Phobius"/>
    </source>
</evidence>
<dbReference type="Proteomes" id="UP000199370">
    <property type="component" value="Unassembled WGS sequence"/>
</dbReference>
<evidence type="ECO:0008006" key="5">
    <source>
        <dbReference type="Google" id="ProtNLM"/>
    </source>
</evidence>
<dbReference type="EMBL" id="FNIA01000006">
    <property type="protein sequence ID" value="SDM69332.1"/>
    <property type="molecule type" value="Genomic_DNA"/>
</dbReference>
<dbReference type="InterPro" id="IPR035185">
    <property type="entry name" value="DUF5305"/>
</dbReference>
<proteinExistence type="predicted"/>
<keyword evidence="2" id="KW-0812">Transmembrane</keyword>
<evidence type="ECO:0000256" key="1">
    <source>
        <dbReference type="SAM" id="MobiDB-lite"/>
    </source>
</evidence>
<feature type="compositionally biased region" description="Acidic residues" evidence="1">
    <location>
        <begin position="443"/>
        <end position="455"/>
    </location>
</feature>
<dbReference type="AlphaFoldDB" id="A0A1G9VAV6"/>
<reference evidence="3 4" key="1">
    <citation type="submission" date="2016-10" db="EMBL/GenBank/DDBJ databases">
        <authorList>
            <person name="de Groot N.N."/>
        </authorList>
    </citation>
    <scope>NUCLEOTIDE SEQUENCE [LARGE SCALE GENOMIC DNA]</scope>
    <source>
        <strain evidence="4">EB21,IBRC-M 10013,KCTC 4048</strain>
    </source>
</reference>
<feature type="compositionally biased region" description="Low complexity" evidence="1">
    <location>
        <begin position="429"/>
        <end position="439"/>
    </location>
</feature>
<keyword evidence="2" id="KW-0472">Membrane</keyword>
<organism evidence="3 4">
    <name type="scientific">Haloarchaeobius iranensis</name>
    <dbReference type="NCBI Taxonomy" id="996166"/>
    <lineage>
        <taxon>Archaea</taxon>
        <taxon>Methanobacteriati</taxon>
        <taxon>Methanobacteriota</taxon>
        <taxon>Stenosarchaea group</taxon>
        <taxon>Halobacteria</taxon>
        <taxon>Halobacteriales</taxon>
        <taxon>Halorubellaceae</taxon>
        <taxon>Haloarchaeobius</taxon>
    </lineage>
</organism>
<keyword evidence="2" id="KW-1133">Transmembrane helix</keyword>
<dbReference type="Pfam" id="PF17231">
    <property type="entry name" value="DUF5305"/>
    <property type="match status" value="1"/>
</dbReference>
<feature type="region of interest" description="Disordered" evidence="1">
    <location>
        <begin position="392"/>
        <end position="455"/>
    </location>
</feature>
<keyword evidence="4" id="KW-1185">Reference proteome</keyword>